<gene>
    <name evidence="1" type="ORF">EYF80_015104</name>
</gene>
<sequence length="119" mass="12995">MFQIVRECCAYLQLSEPLCNGAIVLVVHLHCSSHHLAHLTYPLHLALHLLENNVTFSCCNVLDSAILAVPAEYGGSLGSHVVSVLSRQLFGATPGLRRRVRVCETRYLIMGLGAPCGRD</sequence>
<dbReference type="Proteomes" id="UP000314294">
    <property type="component" value="Unassembled WGS sequence"/>
</dbReference>
<organism evidence="1 2">
    <name type="scientific">Liparis tanakae</name>
    <name type="common">Tanaka's snailfish</name>
    <dbReference type="NCBI Taxonomy" id="230148"/>
    <lineage>
        <taxon>Eukaryota</taxon>
        <taxon>Metazoa</taxon>
        <taxon>Chordata</taxon>
        <taxon>Craniata</taxon>
        <taxon>Vertebrata</taxon>
        <taxon>Euteleostomi</taxon>
        <taxon>Actinopterygii</taxon>
        <taxon>Neopterygii</taxon>
        <taxon>Teleostei</taxon>
        <taxon>Neoteleostei</taxon>
        <taxon>Acanthomorphata</taxon>
        <taxon>Eupercaria</taxon>
        <taxon>Perciformes</taxon>
        <taxon>Cottioidei</taxon>
        <taxon>Cottales</taxon>
        <taxon>Liparidae</taxon>
        <taxon>Liparis</taxon>
    </lineage>
</organism>
<comment type="caution">
    <text evidence="1">The sequence shown here is derived from an EMBL/GenBank/DDBJ whole genome shotgun (WGS) entry which is preliminary data.</text>
</comment>
<evidence type="ECO:0000313" key="2">
    <source>
        <dbReference type="Proteomes" id="UP000314294"/>
    </source>
</evidence>
<proteinExistence type="predicted"/>
<name>A0A4Z2I9E6_9TELE</name>
<protein>
    <submittedName>
        <fullName evidence="1">Uncharacterized protein</fullName>
    </submittedName>
</protein>
<evidence type="ECO:0000313" key="1">
    <source>
        <dbReference type="EMBL" id="TNN74557.1"/>
    </source>
</evidence>
<reference evidence="1 2" key="1">
    <citation type="submission" date="2019-03" db="EMBL/GenBank/DDBJ databases">
        <title>First draft genome of Liparis tanakae, snailfish: a comprehensive survey of snailfish specific genes.</title>
        <authorList>
            <person name="Kim W."/>
            <person name="Song I."/>
            <person name="Jeong J.-H."/>
            <person name="Kim D."/>
            <person name="Kim S."/>
            <person name="Ryu S."/>
            <person name="Song J.Y."/>
            <person name="Lee S.K."/>
        </authorList>
    </citation>
    <scope>NUCLEOTIDE SEQUENCE [LARGE SCALE GENOMIC DNA]</scope>
    <source>
        <tissue evidence="1">Muscle</tissue>
    </source>
</reference>
<accession>A0A4Z2I9E6</accession>
<keyword evidence="2" id="KW-1185">Reference proteome</keyword>
<dbReference type="AlphaFoldDB" id="A0A4Z2I9E6"/>
<dbReference type="EMBL" id="SRLO01000112">
    <property type="protein sequence ID" value="TNN74557.1"/>
    <property type="molecule type" value="Genomic_DNA"/>
</dbReference>